<dbReference type="PANTHER" id="PTHR47203">
    <property type="match status" value="1"/>
</dbReference>
<dbReference type="EMBL" id="KL197729">
    <property type="protein sequence ID" value="KDQ54315.1"/>
    <property type="molecule type" value="Genomic_DNA"/>
</dbReference>
<organism evidence="3 4">
    <name type="scientific">Jaapia argillacea MUCL 33604</name>
    <dbReference type="NCBI Taxonomy" id="933084"/>
    <lineage>
        <taxon>Eukaryota</taxon>
        <taxon>Fungi</taxon>
        <taxon>Dikarya</taxon>
        <taxon>Basidiomycota</taxon>
        <taxon>Agaricomycotina</taxon>
        <taxon>Agaricomycetes</taxon>
        <taxon>Agaricomycetidae</taxon>
        <taxon>Jaapiales</taxon>
        <taxon>Jaapiaceae</taxon>
        <taxon>Jaapia</taxon>
    </lineage>
</organism>
<dbReference type="PANTHER" id="PTHR47203:SF1">
    <property type="entry name" value="HYPOTHETICAL BASE EXCISION DNA REPAIR PROTEIN (EUROFUNG)"/>
    <property type="match status" value="1"/>
</dbReference>
<evidence type="ECO:0000313" key="3">
    <source>
        <dbReference type="EMBL" id="KDQ54315.1"/>
    </source>
</evidence>
<feature type="domain" description="HhH-GPD" evidence="2">
    <location>
        <begin position="110"/>
        <end position="271"/>
    </location>
</feature>
<gene>
    <name evidence="3" type="ORF">JAAARDRAFT_38474</name>
</gene>
<dbReference type="AlphaFoldDB" id="A0A067PKD3"/>
<feature type="region of interest" description="Disordered" evidence="1">
    <location>
        <begin position="1"/>
        <end position="43"/>
    </location>
</feature>
<protein>
    <recommendedName>
        <fullName evidence="2">HhH-GPD domain-containing protein</fullName>
    </recommendedName>
</protein>
<dbReference type="Gene3D" id="1.10.340.30">
    <property type="entry name" value="Hypothetical protein, domain 2"/>
    <property type="match status" value="1"/>
</dbReference>
<dbReference type="InterPro" id="IPR003265">
    <property type="entry name" value="HhH-GPD_domain"/>
</dbReference>
<evidence type="ECO:0000259" key="2">
    <source>
        <dbReference type="SMART" id="SM00478"/>
    </source>
</evidence>
<dbReference type="GO" id="GO:0000702">
    <property type="term" value="F:oxidized base lesion DNA N-glycosylase activity"/>
    <property type="evidence" value="ECO:0007669"/>
    <property type="project" value="UniProtKB-ARBA"/>
</dbReference>
<dbReference type="OrthoDB" id="5607at2759"/>
<dbReference type="CDD" id="cd00056">
    <property type="entry name" value="ENDO3c"/>
    <property type="match status" value="1"/>
</dbReference>
<proteinExistence type="predicted"/>
<dbReference type="SUPFAM" id="SSF48150">
    <property type="entry name" value="DNA-glycosylase"/>
    <property type="match status" value="1"/>
</dbReference>
<feature type="compositionally biased region" description="Low complexity" evidence="1">
    <location>
        <begin position="23"/>
        <end position="35"/>
    </location>
</feature>
<evidence type="ECO:0000313" key="4">
    <source>
        <dbReference type="Proteomes" id="UP000027265"/>
    </source>
</evidence>
<dbReference type="InterPro" id="IPR011257">
    <property type="entry name" value="DNA_glycosylase"/>
</dbReference>
<dbReference type="SMART" id="SM00478">
    <property type="entry name" value="ENDO3c"/>
    <property type="match status" value="1"/>
</dbReference>
<dbReference type="Gene3D" id="1.10.1670.10">
    <property type="entry name" value="Helix-hairpin-Helix base-excision DNA repair enzymes (C-terminal)"/>
    <property type="match status" value="1"/>
</dbReference>
<dbReference type="GO" id="GO:0006285">
    <property type="term" value="P:base-excision repair, AP site formation"/>
    <property type="evidence" value="ECO:0007669"/>
    <property type="project" value="UniProtKB-ARBA"/>
</dbReference>
<sequence length="316" mass="33635">MPLGRKRARSPSPATLKAPLLPSPAGGSTSTAASPQKSKKIKLLDTYTTESPFPDFPHPTATEAKEVHAILASHHPNHSSQRQLPSTSNNSAQTCGGVPNVIESLIGTILSQNTSSRNSTAAKRNLDAAFGRCDFGAMASAPRSAVVEAIKSGGLANKKAATIQKLLASVKAKHGDYSLQHLAHPGVSDDDVMKELVSYDGVGPKTASCVLLFCLGRDSFAVDTHVFRLSKLLGWVPPKADRVLAQAHLDLRIPGELKYGLHVLMITHGRLCSGCKNQGKGACPLKAYLKDRKGVKGEEVEIMVHEADEQVKEEIG</sequence>
<dbReference type="InParanoid" id="A0A067PKD3"/>
<feature type="region of interest" description="Disordered" evidence="1">
    <location>
        <begin position="75"/>
        <end position="94"/>
    </location>
</feature>
<feature type="compositionally biased region" description="Polar residues" evidence="1">
    <location>
        <begin position="78"/>
        <end position="94"/>
    </location>
</feature>
<dbReference type="STRING" id="933084.A0A067PKD3"/>
<dbReference type="Pfam" id="PF00730">
    <property type="entry name" value="HhH-GPD"/>
    <property type="match status" value="1"/>
</dbReference>
<keyword evidence="4" id="KW-1185">Reference proteome</keyword>
<dbReference type="InterPro" id="IPR023170">
    <property type="entry name" value="HhH_base_excis_C"/>
</dbReference>
<evidence type="ECO:0000256" key="1">
    <source>
        <dbReference type="SAM" id="MobiDB-lite"/>
    </source>
</evidence>
<dbReference type="Proteomes" id="UP000027265">
    <property type="component" value="Unassembled WGS sequence"/>
</dbReference>
<reference evidence="4" key="1">
    <citation type="journal article" date="2014" name="Proc. Natl. Acad. Sci. U.S.A.">
        <title>Extensive sampling of basidiomycete genomes demonstrates inadequacy of the white-rot/brown-rot paradigm for wood decay fungi.</title>
        <authorList>
            <person name="Riley R."/>
            <person name="Salamov A.A."/>
            <person name="Brown D.W."/>
            <person name="Nagy L.G."/>
            <person name="Floudas D."/>
            <person name="Held B.W."/>
            <person name="Levasseur A."/>
            <person name="Lombard V."/>
            <person name="Morin E."/>
            <person name="Otillar R."/>
            <person name="Lindquist E.A."/>
            <person name="Sun H."/>
            <person name="LaButti K.M."/>
            <person name="Schmutz J."/>
            <person name="Jabbour D."/>
            <person name="Luo H."/>
            <person name="Baker S.E."/>
            <person name="Pisabarro A.G."/>
            <person name="Walton J.D."/>
            <person name="Blanchette R.A."/>
            <person name="Henrissat B."/>
            <person name="Martin F."/>
            <person name="Cullen D."/>
            <person name="Hibbett D.S."/>
            <person name="Grigoriev I.V."/>
        </authorList>
    </citation>
    <scope>NUCLEOTIDE SEQUENCE [LARGE SCALE GENOMIC DNA]</scope>
    <source>
        <strain evidence="4">MUCL 33604</strain>
    </source>
</reference>
<dbReference type="HOGENOM" id="CLU_012862_9_1_1"/>
<name>A0A067PKD3_9AGAM</name>
<accession>A0A067PKD3</accession>